<evidence type="ECO:0000259" key="16">
    <source>
        <dbReference type="PROSITE" id="PS50172"/>
    </source>
</evidence>
<feature type="domain" description="BRCT" evidence="16">
    <location>
        <begin position="509"/>
        <end position="600"/>
    </location>
</feature>
<dbReference type="Gene3D" id="2.60.120.260">
    <property type="entry name" value="Galactose-binding domain-like"/>
    <property type="match status" value="1"/>
</dbReference>
<organism evidence="17 18">
    <name type="scientific">Desmophyllum pertusum</name>
    <dbReference type="NCBI Taxonomy" id="174260"/>
    <lineage>
        <taxon>Eukaryota</taxon>
        <taxon>Metazoa</taxon>
        <taxon>Cnidaria</taxon>
        <taxon>Anthozoa</taxon>
        <taxon>Hexacorallia</taxon>
        <taxon>Scleractinia</taxon>
        <taxon>Caryophylliina</taxon>
        <taxon>Caryophylliidae</taxon>
        <taxon>Desmophyllum</taxon>
    </lineage>
</organism>
<dbReference type="InterPro" id="IPR008979">
    <property type="entry name" value="Galactose-bd-like_sf"/>
</dbReference>
<dbReference type="InterPro" id="IPR045080">
    <property type="entry name" value="BRCT_XRCC1_rpt1"/>
</dbReference>
<dbReference type="GO" id="GO:0000012">
    <property type="term" value="P:single strand break repair"/>
    <property type="evidence" value="ECO:0007669"/>
    <property type="project" value="InterPro"/>
</dbReference>
<dbReference type="AlphaFoldDB" id="A0A9W9ZYR3"/>
<sequence length="603" mass="68079">MPLIRPRHVLSFSTEDVAQPAQNLLKSETYRKWRCATAGEKQASVILELEKATQIHSIDIGNNGSALVEVLVGRSSWSSDEQFQVLLVASSFMSPAESKSFTNINRVRMFGADKLSKPVAAQKWDRIKLVCTQPFNKNEQYGLSFINLHSRPDDTSGDSEKAAASPSVAASKRLGRFVLKDDSDSEEKRLLQEVYFSNDFKRKPLHPSCPLRLKYPAAKDRAEKIGGRASPKPDEKPVQRRTSESTKRKYDDSPKENNKSKSPPPAKKKRESPNLDVGSVPLDEIMNGVVFVMSGFMNPERSNLRDKALQMGAQYKQDWGKGCTHLICAFANTPKFNQVKGKGKIVTKKWITDCYKKNKRLPTRHYRLPGDSSSSEESSEEEEEVKPKPPPVKRTKDTDSRDDKRDAELKDDTPSVSTKPPMGKTEQVSGSPGKKDEPRKTDEDEDDIYDGSTDDDDRDTEDELKRVQEQEEAGDIYGGTTDDEQEETTKKDNAESADDVTSGSEDLPSLPDFFSHKHFMLFGEIDGKTRRLLIRYITAYNGTVEEYMSDNVDFVITNEYWDKNFDEALDENPSLAFVRPKWIMVCHEKGAFVPFQPYIIVPS</sequence>
<dbReference type="GO" id="GO:0006303">
    <property type="term" value="P:double-strand break repair via nonhomologous end joining"/>
    <property type="evidence" value="ECO:0007669"/>
    <property type="project" value="InterPro"/>
</dbReference>
<name>A0A9W9ZYR3_9CNID</name>
<proteinExistence type="predicted"/>
<dbReference type="CDD" id="cd17725">
    <property type="entry name" value="BRCT_XRCC1_rpt1"/>
    <property type="match status" value="1"/>
</dbReference>
<dbReference type="SUPFAM" id="SSF52113">
    <property type="entry name" value="BRCT domain"/>
    <property type="match status" value="2"/>
</dbReference>
<reference evidence="17" key="1">
    <citation type="submission" date="2023-01" db="EMBL/GenBank/DDBJ databases">
        <title>Genome assembly of the deep-sea coral Lophelia pertusa.</title>
        <authorList>
            <person name="Herrera S."/>
            <person name="Cordes E."/>
        </authorList>
    </citation>
    <scope>NUCLEOTIDE SEQUENCE</scope>
    <source>
        <strain evidence="17">USNM1676648</strain>
        <tissue evidence="17">Polyp</tissue>
    </source>
</reference>
<protein>
    <recommendedName>
        <fullName evidence="13">DNA repair protein XRCC1</fullName>
    </recommendedName>
    <alternativeName>
        <fullName evidence="14">X-ray repair cross-complementing protein 1</fullName>
    </alternativeName>
</protein>
<dbReference type="Pfam" id="PF00533">
    <property type="entry name" value="BRCT"/>
    <property type="match status" value="1"/>
</dbReference>
<dbReference type="GO" id="GO:0005634">
    <property type="term" value="C:nucleus"/>
    <property type="evidence" value="ECO:0007669"/>
    <property type="project" value="UniProtKB-SubCell"/>
</dbReference>
<feature type="region of interest" description="Disordered" evidence="15">
    <location>
        <begin position="220"/>
        <end position="279"/>
    </location>
</feature>
<dbReference type="SUPFAM" id="SSF49785">
    <property type="entry name" value="Galactose-binding domain-like"/>
    <property type="match status" value="1"/>
</dbReference>
<dbReference type="CDD" id="cd17707">
    <property type="entry name" value="BRCT_XRCC1_rpt2"/>
    <property type="match status" value="1"/>
</dbReference>
<feature type="domain" description="BRCT" evidence="16">
    <location>
        <begin position="281"/>
        <end position="368"/>
    </location>
</feature>
<dbReference type="FunFam" id="3.40.50.10190:FF:000008">
    <property type="entry name" value="X-ray repair cross complementing 1"/>
    <property type="match status" value="1"/>
</dbReference>
<keyword evidence="6" id="KW-0677">Repeat</keyword>
<dbReference type="InterPro" id="IPR002706">
    <property type="entry name" value="Xrcc1_N"/>
</dbReference>
<dbReference type="PROSITE" id="PS50172">
    <property type="entry name" value="BRCT"/>
    <property type="match status" value="2"/>
</dbReference>
<evidence type="ECO:0000256" key="7">
    <source>
        <dbReference type="ARBA" id="ARBA00022763"/>
    </source>
</evidence>
<accession>A0A9W9ZYR3</accession>
<dbReference type="PANTHER" id="PTHR11370:SF5">
    <property type="entry name" value="DNA REPAIR PROTEIN XRCC1"/>
    <property type="match status" value="1"/>
</dbReference>
<keyword evidence="3" id="KW-0158">Chromosome</keyword>
<dbReference type="InterPro" id="IPR001357">
    <property type="entry name" value="BRCT_dom"/>
</dbReference>
<dbReference type="Proteomes" id="UP001163046">
    <property type="component" value="Unassembled WGS sequence"/>
</dbReference>
<comment type="subcellular location">
    <subcellularLocation>
        <location evidence="2">Chromosome</location>
    </subcellularLocation>
    <subcellularLocation>
        <location evidence="1">Nucleus</location>
    </subcellularLocation>
</comment>
<evidence type="ECO:0000256" key="6">
    <source>
        <dbReference type="ARBA" id="ARBA00022737"/>
    </source>
</evidence>
<feature type="compositionally biased region" description="Basic and acidic residues" evidence="15">
    <location>
        <begin position="220"/>
        <end position="259"/>
    </location>
</feature>
<evidence type="ECO:0000256" key="12">
    <source>
        <dbReference type="ARBA" id="ARBA00064453"/>
    </source>
</evidence>
<dbReference type="Gene3D" id="3.40.50.10190">
    <property type="entry name" value="BRCT domain"/>
    <property type="match status" value="2"/>
</dbReference>
<evidence type="ECO:0000313" key="18">
    <source>
        <dbReference type="Proteomes" id="UP001163046"/>
    </source>
</evidence>
<feature type="compositionally biased region" description="Basic and acidic residues" evidence="15">
    <location>
        <begin position="394"/>
        <end position="413"/>
    </location>
</feature>
<dbReference type="GO" id="GO:0003684">
    <property type="term" value="F:damaged DNA binding"/>
    <property type="evidence" value="ECO:0007669"/>
    <property type="project" value="InterPro"/>
</dbReference>
<comment type="function">
    <text evidence="11">Scaffold protein involved in DNA single-strand break repair by mediating the assembly of DNA break repair protein complexes. Negatively regulates ADP-ribosyltransferase activity of PARP1 during base-excision repair in order to prevent excessive PARP1 activity. Recognizes and binds poly-ADP-ribose chains: specifically binds auto-poly-ADP-ribosylated PARP1, limiting its activity.</text>
</comment>
<evidence type="ECO:0000256" key="13">
    <source>
        <dbReference type="ARBA" id="ARBA00068212"/>
    </source>
</evidence>
<feature type="compositionally biased region" description="Acidic residues" evidence="15">
    <location>
        <begin position="443"/>
        <end position="462"/>
    </location>
</feature>
<keyword evidence="9" id="KW-0234">DNA repair</keyword>
<dbReference type="FunFam" id="2.60.120.260:FF:000025">
    <property type="entry name" value="DNA repair protein XRCC1 isoform X1"/>
    <property type="match status" value="1"/>
</dbReference>
<dbReference type="PANTHER" id="PTHR11370">
    <property type="entry name" value="DNA-REPAIR PROTEIN XRCC1"/>
    <property type="match status" value="1"/>
</dbReference>
<dbReference type="OrthoDB" id="25840at2759"/>
<dbReference type="Pfam" id="PF01834">
    <property type="entry name" value="XRCC1_N"/>
    <property type="match status" value="1"/>
</dbReference>
<evidence type="ECO:0000256" key="5">
    <source>
        <dbReference type="ARBA" id="ARBA00022553"/>
    </source>
</evidence>
<keyword evidence="10" id="KW-0539">Nucleus</keyword>
<evidence type="ECO:0000256" key="15">
    <source>
        <dbReference type="SAM" id="MobiDB-lite"/>
    </source>
</evidence>
<evidence type="ECO:0000256" key="3">
    <source>
        <dbReference type="ARBA" id="ARBA00022454"/>
    </source>
</evidence>
<dbReference type="GO" id="GO:0005694">
    <property type="term" value="C:chromosome"/>
    <property type="evidence" value="ECO:0007669"/>
    <property type="project" value="UniProtKB-SubCell"/>
</dbReference>
<evidence type="ECO:0000256" key="11">
    <source>
        <dbReference type="ARBA" id="ARBA00055460"/>
    </source>
</evidence>
<dbReference type="FunFam" id="3.40.50.10190:FF:000012">
    <property type="entry name" value="X-ray repair cross complementing 1"/>
    <property type="match status" value="1"/>
</dbReference>
<evidence type="ECO:0000256" key="9">
    <source>
        <dbReference type="ARBA" id="ARBA00023204"/>
    </source>
</evidence>
<evidence type="ECO:0000256" key="2">
    <source>
        <dbReference type="ARBA" id="ARBA00004286"/>
    </source>
</evidence>
<dbReference type="SMART" id="SM00292">
    <property type="entry name" value="BRCT"/>
    <property type="match status" value="2"/>
</dbReference>
<comment type="caution">
    <text evidence="17">The sequence shown here is derived from an EMBL/GenBank/DDBJ whole genome shotgun (WGS) entry which is preliminary data.</text>
</comment>
<dbReference type="GO" id="GO:0006284">
    <property type="term" value="P:base-excision repair"/>
    <property type="evidence" value="ECO:0007669"/>
    <property type="project" value="InterPro"/>
</dbReference>
<evidence type="ECO:0000256" key="10">
    <source>
        <dbReference type="ARBA" id="ARBA00023242"/>
    </source>
</evidence>
<dbReference type="GO" id="GO:0016874">
    <property type="term" value="F:ligase activity"/>
    <property type="evidence" value="ECO:0007669"/>
    <property type="project" value="UniProtKB-KW"/>
</dbReference>
<evidence type="ECO:0000256" key="4">
    <source>
        <dbReference type="ARBA" id="ARBA00022499"/>
    </source>
</evidence>
<dbReference type="InterPro" id="IPR036420">
    <property type="entry name" value="BRCT_dom_sf"/>
</dbReference>
<feature type="region of interest" description="Disordered" evidence="15">
    <location>
        <begin position="363"/>
        <end position="506"/>
    </location>
</feature>
<evidence type="ECO:0000256" key="1">
    <source>
        <dbReference type="ARBA" id="ARBA00004123"/>
    </source>
</evidence>
<keyword evidence="17" id="KW-0436">Ligase</keyword>
<dbReference type="EMBL" id="MU825418">
    <property type="protein sequence ID" value="KAJ7390321.1"/>
    <property type="molecule type" value="Genomic_DNA"/>
</dbReference>
<evidence type="ECO:0000313" key="17">
    <source>
        <dbReference type="EMBL" id="KAJ7390321.1"/>
    </source>
</evidence>
<gene>
    <name evidence="17" type="primary">XRCC1_3</name>
    <name evidence="17" type="ORF">OS493_026197</name>
</gene>
<comment type="subunit">
    <text evidence="12">Homodimer. Interacts with polynucleotide kinase (PNK), DNA polymerase-beta (POLB) and DNA ligase III (LIG3). Interacts with APTX and APLF. Interacts with APEX1; the interaction is induced by SIRT1 and increases with the acetylated form of APEX1. Interacts with (poly-ADP-ribosylated) PARP1.</text>
</comment>
<keyword evidence="8" id="KW-0832">Ubl conjugation</keyword>
<dbReference type="Pfam" id="PF16589">
    <property type="entry name" value="BRCT_2"/>
    <property type="match status" value="1"/>
</dbReference>
<keyword evidence="18" id="KW-1185">Reference proteome</keyword>
<evidence type="ECO:0000256" key="8">
    <source>
        <dbReference type="ARBA" id="ARBA00022843"/>
    </source>
</evidence>
<keyword evidence="7" id="KW-0227">DNA damage</keyword>
<keyword evidence="5" id="KW-0597">Phosphoprotein</keyword>
<feature type="compositionally biased region" description="Basic and acidic residues" evidence="15">
    <location>
        <begin position="433"/>
        <end position="442"/>
    </location>
</feature>
<keyword evidence="4" id="KW-1017">Isopeptide bond</keyword>
<evidence type="ECO:0000256" key="14">
    <source>
        <dbReference type="ARBA" id="ARBA00079580"/>
    </source>
</evidence>